<reference evidence="3" key="1">
    <citation type="submission" date="2021-05" db="EMBL/GenBank/DDBJ databases">
        <authorList>
            <person name="Pietrasiak N."/>
            <person name="Ward R."/>
            <person name="Stajich J.E."/>
            <person name="Kurbessoian T."/>
        </authorList>
    </citation>
    <scope>NUCLEOTIDE SEQUENCE</scope>
    <source>
        <strain evidence="3">JT2-VF2</strain>
    </source>
</reference>
<name>A0A951Q1U5_9NOST</name>
<evidence type="ECO:0000313" key="3">
    <source>
        <dbReference type="EMBL" id="MBW4564239.1"/>
    </source>
</evidence>
<comment type="caution">
    <text evidence="3">The sequence shown here is derived from an EMBL/GenBank/DDBJ whole genome shotgun (WGS) entry which is preliminary data.</text>
</comment>
<gene>
    <name evidence="3" type="ORF">KME32_24470</name>
</gene>
<dbReference type="AlphaFoldDB" id="A0A951Q1U5"/>
<feature type="compositionally biased region" description="Low complexity" evidence="1">
    <location>
        <begin position="164"/>
        <end position="176"/>
    </location>
</feature>
<dbReference type="EMBL" id="JAHHHN010000019">
    <property type="protein sequence ID" value="MBW4564239.1"/>
    <property type="molecule type" value="Genomic_DNA"/>
</dbReference>
<feature type="compositionally biased region" description="Polar residues" evidence="1">
    <location>
        <begin position="77"/>
        <end position="89"/>
    </location>
</feature>
<feature type="region of interest" description="Disordered" evidence="1">
    <location>
        <begin position="77"/>
        <end position="187"/>
    </location>
</feature>
<keyword evidence="2" id="KW-1133">Transmembrane helix</keyword>
<dbReference type="Proteomes" id="UP000715781">
    <property type="component" value="Unassembled WGS sequence"/>
</dbReference>
<feature type="compositionally biased region" description="Basic and acidic residues" evidence="1">
    <location>
        <begin position="122"/>
        <end position="141"/>
    </location>
</feature>
<evidence type="ECO:0000313" key="4">
    <source>
        <dbReference type="Proteomes" id="UP000715781"/>
    </source>
</evidence>
<evidence type="ECO:0000256" key="2">
    <source>
        <dbReference type="SAM" id="Phobius"/>
    </source>
</evidence>
<proteinExistence type="predicted"/>
<keyword evidence="2" id="KW-0812">Transmembrane</keyword>
<sequence length="234" mass="26572">MTVIRLIILVTILGGLTFLLTQNWSPVLSLNFLGMKTQSLPLAMWMLFSTAAGALTSVLITTLFKVANYFTGQPRQTRFKSTAASPRTKTTYRKESTPPPASPPPSASKEEYASSDTFDDWNSDRNQDDDWNFDERPREAPTSRQQVEDFQDSKTYERPQQPKSSSQSGSVYSYNYREPKNTAVGKTESVYDADYRVIIPPYQPPTSNQTEGEDDDWGFFDDEDSEDENKPSRR</sequence>
<organism evidence="3 4">
    <name type="scientific">Mojavia pulchra JT2-VF2</name>
    <dbReference type="NCBI Taxonomy" id="287848"/>
    <lineage>
        <taxon>Bacteria</taxon>
        <taxon>Bacillati</taxon>
        <taxon>Cyanobacteriota</taxon>
        <taxon>Cyanophyceae</taxon>
        <taxon>Nostocales</taxon>
        <taxon>Nostocaceae</taxon>
    </lineage>
</organism>
<protein>
    <submittedName>
        <fullName evidence="3">LapA family protein</fullName>
    </submittedName>
</protein>
<feature type="compositionally biased region" description="Pro residues" evidence="1">
    <location>
        <begin position="97"/>
        <end position="106"/>
    </location>
</feature>
<evidence type="ECO:0000256" key="1">
    <source>
        <dbReference type="SAM" id="MobiDB-lite"/>
    </source>
</evidence>
<feature type="region of interest" description="Disordered" evidence="1">
    <location>
        <begin position="199"/>
        <end position="234"/>
    </location>
</feature>
<reference evidence="3" key="2">
    <citation type="journal article" date="2022" name="Microbiol. Resour. Announc.">
        <title>Metagenome Sequencing to Explore Phylogenomics of Terrestrial Cyanobacteria.</title>
        <authorList>
            <person name="Ward R.D."/>
            <person name="Stajich J.E."/>
            <person name="Johansen J.R."/>
            <person name="Huntemann M."/>
            <person name="Clum A."/>
            <person name="Foster B."/>
            <person name="Foster B."/>
            <person name="Roux S."/>
            <person name="Palaniappan K."/>
            <person name="Varghese N."/>
            <person name="Mukherjee S."/>
            <person name="Reddy T.B.K."/>
            <person name="Daum C."/>
            <person name="Copeland A."/>
            <person name="Chen I.A."/>
            <person name="Ivanova N.N."/>
            <person name="Kyrpides N.C."/>
            <person name="Shapiro N."/>
            <person name="Eloe-Fadrosh E.A."/>
            <person name="Pietrasiak N."/>
        </authorList>
    </citation>
    <scope>NUCLEOTIDE SEQUENCE</scope>
    <source>
        <strain evidence="3">JT2-VF2</strain>
    </source>
</reference>
<accession>A0A951Q1U5</accession>
<keyword evidence="2" id="KW-0472">Membrane</keyword>
<feature type="compositionally biased region" description="Acidic residues" evidence="1">
    <location>
        <begin position="211"/>
        <end position="227"/>
    </location>
</feature>
<feature type="transmembrane region" description="Helical" evidence="2">
    <location>
        <begin position="45"/>
        <end position="70"/>
    </location>
</feature>